<evidence type="ECO:0000256" key="7">
    <source>
        <dbReference type="ARBA" id="ARBA00023180"/>
    </source>
</evidence>
<protein>
    <recommendedName>
        <fullName evidence="13">Phytocyanin domain-containing protein</fullName>
    </recommendedName>
</protein>
<keyword evidence="3" id="KW-0336">GPI-anchor</keyword>
<dbReference type="InterPro" id="IPR039391">
    <property type="entry name" value="Phytocyanin-like"/>
</dbReference>
<dbReference type="PANTHER" id="PTHR33021:SF519">
    <property type="entry name" value="EARLY NODULIN-LIKE PROTEIN 10"/>
    <property type="match status" value="1"/>
</dbReference>
<dbReference type="PROSITE" id="PS51485">
    <property type="entry name" value="PHYTOCYANIN"/>
    <property type="match status" value="1"/>
</dbReference>
<dbReference type="Proteomes" id="UP000327013">
    <property type="component" value="Chromosome 8"/>
</dbReference>
<dbReference type="Pfam" id="PF02298">
    <property type="entry name" value="Cu_bind_like"/>
    <property type="match status" value="1"/>
</dbReference>
<sequence>MASLKTIIPIVTLFVFLVAFSEGREFLVGGKENAWTSPPSSDSLILWAEKNRFIVGDFLIFEYNPNTDSVLQVTMEEYESCNKSNPIKEYKDPKAKVELDRPGRFYFISKAEGSCEKGQKLIVVVLSNGHHLPKHSSPLPAPESAPVTPAPAPAPQAPAPAPNSSGALRGGFIGGVVGILVSLVEMWFF</sequence>
<evidence type="ECO:0000256" key="9">
    <source>
        <dbReference type="ARBA" id="ARBA00035011"/>
    </source>
</evidence>
<dbReference type="GO" id="GO:0005886">
    <property type="term" value="C:plasma membrane"/>
    <property type="evidence" value="ECO:0007669"/>
    <property type="project" value="UniProtKB-SubCell"/>
</dbReference>
<feature type="domain" description="Phytocyanin" evidence="13">
    <location>
        <begin position="24"/>
        <end position="127"/>
    </location>
</feature>
<dbReference type="AlphaFoldDB" id="A0A5N6RXU7"/>
<organism evidence="14 15">
    <name type="scientific">Carpinus fangiana</name>
    <dbReference type="NCBI Taxonomy" id="176857"/>
    <lineage>
        <taxon>Eukaryota</taxon>
        <taxon>Viridiplantae</taxon>
        <taxon>Streptophyta</taxon>
        <taxon>Embryophyta</taxon>
        <taxon>Tracheophyta</taxon>
        <taxon>Spermatophyta</taxon>
        <taxon>Magnoliopsida</taxon>
        <taxon>eudicotyledons</taxon>
        <taxon>Gunneridae</taxon>
        <taxon>Pentapetalae</taxon>
        <taxon>rosids</taxon>
        <taxon>fabids</taxon>
        <taxon>Fagales</taxon>
        <taxon>Betulaceae</taxon>
        <taxon>Carpinus</taxon>
    </lineage>
</organism>
<evidence type="ECO:0000256" key="4">
    <source>
        <dbReference type="ARBA" id="ARBA00022729"/>
    </source>
</evidence>
<evidence type="ECO:0000256" key="1">
    <source>
        <dbReference type="ARBA" id="ARBA00004609"/>
    </source>
</evidence>
<evidence type="ECO:0000256" key="3">
    <source>
        <dbReference type="ARBA" id="ARBA00022622"/>
    </source>
</evidence>
<feature type="chain" id="PRO_5024335347" description="Phytocyanin domain-containing protein" evidence="12">
    <location>
        <begin position="24"/>
        <end position="189"/>
    </location>
</feature>
<dbReference type="FunFam" id="2.60.40.420:FF:000010">
    <property type="entry name" value="Early nodulin-like protein 1"/>
    <property type="match status" value="1"/>
</dbReference>
<evidence type="ECO:0000256" key="6">
    <source>
        <dbReference type="ARBA" id="ARBA00023157"/>
    </source>
</evidence>
<reference evidence="14 15" key="1">
    <citation type="submission" date="2019-06" db="EMBL/GenBank/DDBJ databases">
        <title>A chromosomal-level reference genome of Carpinus fangiana (Coryloideae, Betulaceae).</title>
        <authorList>
            <person name="Yang X."/>
            <person name="Wang Z."/>
            <person name="Zhang L."/>
            <person name="Hao G."/>
            <person name="Liu J."/>
            <person name="Yang Y."/>
        </authorList>
    </citation>
    <scope>NUCLEOTIDE SEQUENCE [LARGE SCALE GENOMIC DNA]</scope>
    <source>
        <strain evidence="14">Cfa_2016G</strain>
        <tissue evidence="14">Leaf</tissue>
    </source>
</reference>
<comment type="subcellular location">
    <subcellularLocation>
        <location evidence="1">Cell membrane</location>
        <topology evidence="1">Lipid-anchor</topology>
        <topology evidence="1">GPI-anchor</topology>
    </subcellularLocation>
</comment>
<comment type="function">
    <text evidence="10">May act as a carbohydrate transporter.</text>
</comment>
<gene>
    <name evidence="14" type="ORF">FH972_020820</name>
</gene>
<evidence type="ECO:0000313" key="15">
    <source>
        <dbReference type="Proteomes" id="UP000327013"/>
    </source>
</evidence>
<evidence type="ECO:0000256" key="5">
    <source>
        <dbReference type="ARBA" id="ARBA00023136"/>
    </source>
</evidence>
<keyword evidence="7" id="KW-0325">Glycoprotein</keyword>
<keyword evidence="8" id="KW-0449">Lipoprotein</keyword>
<dbReference type="GO" id="GO:0098552">
    <property type="term" value="C:side of membrane"/>
    <property type="evidence" value="ECO:0007669"/>
    <property type="project" value="UniProtKB-KW"/>
</dbReference>
<keyword evidence="6" id="KW-1015">Disulfide bond</keyword>
<dbReference type="InterPro" id="IPR003245">
    <property type="entry name" value="Phytocyanin_dom"/>
</dbReference>
<dbReference type="Gene3D" id="2.60.40.420">
    <property type="entry name" value="Cupredoxins - blue copper proteins"/>
    <property type="match status" value="1"/>
</dbReference>
<keyword evidence="5" id="KW-0472">Membrane</keyword>
<feature type="region of interest" description="Disordered" evidence="11">
    <location>
        <begin position="134"/>
        <end position="163"/>
    </location>
</feature>
<dbReference type="PANTHER" id="PTHR33021">
    <property type="entry name" value="BLUE COPPER PROTEIN"/>
    <property type="match status" value="1"/>
</dbReference>
<accession>A0A5N6RXU7</accession>
<keyword evidence="4 12" id="KW-0732">Signal</keyword>
<evidence type="ECO:0000313" key="14">
    <source>
        <dbReference type="EMBL" id="KAE8126073.1"/>
    </source>
</evidence>
<evidence type="ECO:0000256" key="8">
    <source>
        <dbReference type="ARBA" id="ARBA00023288"/>
    </source>
</evidence>
<dbReference type="CDD" id="cd11019">
    <property type="entry name" value="OsENODL1_like"/>
    <property type="match status" value="1"/>
</dbReference>
<proteinExistence type="inferred from homology"/>
<feature type="compositionally biased region" description="Pro residues" evidence="11">
    <location>
        <begin position="139"/>
        <end position="161"/>
    </location>
</feature>
<dbReference type="InterPro" id="IPR008972">
    <property type="entry name" value="Cupredoxin"/>
</dbReference>
<dbReference type="EMBL" id="CM017328">
    <property type="protein sequence ID" value="KAE8126073.1"/>
    <property type="molecule type" value="Genomic_DNA"/>
</dbReference>
<keyword evidence="15" id="KW-1185">Reference proteome</keyword>
<dbReference type="InterPro" id="IPR041846">
    <property type="entry name" value="ENL_dom"/>
</dbReference>
<dbReference type="GO" id="GO:0009055">
    <property type="term" value="F:electron transfer activity"/>
    <property type="evidence" value="ECO:0007669"/>
    <property type="project" value="InterPro"/>
</dbReference>
<name>A0A5N6RXU7_9ROSI</name>
<evidence type="ECO:0000256" key="12">
    <source>
        <dbReference type="SAM" id="SignalP"/>
    </source>
</evidence>
<dbReference type="SUPFAM" id="SSF49503">
    <property type="entry name" value="Cupredoxins"/>
    <property type="match status" value="1"/>
</dbReference>
<feature type="signal peptide" evidence="12">
    <location>
        <begin position="1"/>
        <end position="23"/>
    </location>
</feature>
<keyword evidence="2" id="KW-1003">Cell membrane</keyword>
<dbReference type="OrthoDB" id="1937044at2759"/>
<evidence type="ECO:0000256" key="11">
    <source>
        <dbReference type="SAM" id="MobiDB-lite"/>
    </source>
</evidence>
<evidence type="ECO:0000256" key="2">
    <source>
        <dbReference type="ARBA" id="ARBA00022475"/>
    </source>
</evidence>
<comment type="similarity">
    <text evidence="9">Belongs to the early nodulin-like (ENODL) family.</text>
</comment>
<evidence type="ECO:0000259" key="13">
    <source>
        <dbReference type="PROSITE" id="PS51485"/>
    </source>
</evidence>
<evidence type="ECO:0000256" key="10">
    <source>
        <dbReference type="ARBA" id="ARBA00037626"/>
    </source>
</evidence>